<feature type="domain" description="FIIND" evidence="3">
    <location>
        <begin position="39"/>
        <end position="95"/>
    </location>
</feature>
<evidence type="ECO:0000313" key="5">
    <source>
        <dbReference type="Proteomes" id="UP001228049"/>
    </source>
</evidence>
<dbReference type="InterPro" id="IPR025307">
    <property type="entry name" value="FIIND_dom"/>
</dbReference>
<dbReference type="Pfam" id="PF13553">
    <property type="entry name" value="FIIND"/>
    <property type="match status" value="1"/>
</dbReference>
<dbReference type="GO" id="GO:0005829">
    <property type="term" value="C:cytosol"/>
    <property type="evidence" value="ECO:0007669"/>
    <property type="project" value="UniProtKB-SubCell"/>
</dbReference>
<dbReference type="AlphaFoldDB" id="A0AAD9BTB1"/>
<dbReference type="PROSITE" id="PS51830">
    <property type="entry name" value="FIIND"/>
    <property type="match status" value="1"/>
</dbReference>
<evidence type="ECO:0000313" key="4">
    <source>
        <dbReference type="EMBL" id="KAK1889885.1"/>
    </source>
</evidence>
<name>A0AAD9BTB1_DISEL</name>
<keyword evidence="2" id="KW-0963">Cytoplasm</keyword>
<evidence type="ECO:0000259" key="3">
    <source>
        <dbReference type="PROSITE" id="PS51830"/>
    </source>
</evidence>
<dbReference type="EMBL" id="JASDAP010000016">
    <property type="protein sequence ID" value="KAK1889885.1"/>
    <property type="molecule type" value="Genomic_DNA"/>
</dbReference>
<dbReference type="Proteomes" id="UP001228049">
    <property type="component" value="Unassembled WGS sequence"/>
</dbReference>
<reference evidence="4" key="1">
    <citation type="submission" date="2023-04" db="EMBL/GenBank/DDBJ databases">
        <title>Chromosome-level genome of Chaenocephalus aceratus.</title>
        <authorList>
            <person name="Park H."/>
        </authorList>
    </citation>
    <scope>NUCLEOTIDE SEQUENCE</scope>
    <source>
        <strain evidence="4">DE</strain>
        <tissue evidence="4">Muscle</tissue>
    </source>
</reference>
<evidence type="ECO:0000256" key="1">
    <source>
        <dbReference type="ARBA" id="ARBA00004514"/>
    </source>
</evidence>
<evidence type="ECO:0000256" key="2">
    <source>
        <dbReference type="ARBA" id="ARBA00022490"/>
    </source>
</evidence>
<organism evidence="4 5">
    <name type="scientific">Dissostichus eleginoides</name>
    <name type="common">Patagonian toothfish</name>
    <name type="synonym">Dissostichus amissus</name>
    <dbReference type="NCBI Taxonomy" id="100907"/>
    <lineage>
        <taxon>Eukaryota</taxon>
        <taxon>Metazoa</taxon>
        <taxon>Chordata</taxon>
        <taxon>Craniata</taxon>
        <taxon>Vertebrata</taxon>
        <taxon>Euteleostomi</taxon>
        <taxon>Actinopterygii</taxon>
        <taxon>Neopterygii</taxon>
        <taxon>Teleostei</taxon>
        <taxon>Neoteleostei</taxon>
        <taxon>Acanthomorphata</taxon>
        <taxon>Eupercaria</taxon>
        <taxon>Perciformes</taxon>
        <taxon>Notothenioidei</taxon>
        <taxon>Nototheniidae</taxon>
        <taxon>Dissostichus</taxon>
    </lineage>
</organism>
<proteinExistence type="predicted"/>
<comment type="caution">
    <text evidence="4">The sequence shown here is derived from an EMBL/GenBank/DDBJ whole genome shotgun (WGS) entry which is preliminary data.</text>
</comment>
<accession>A0AAD9BTB1</accession>
<comment type="subcellular location">
    <subcellularLocation>
        <location evidence="1">Cytoplasm</location>
        <location evidence="1">Cytosol</location>
    </subcellularLocation>
</comment>
<keyword evidence="5" id="KW-1185">Reference proteome</keyword>
<sequence length="95" mass="11031">MVNNIFAHIIQEGTTLRDGFLQTWPCGLLKFEACCDEMDARDLIKLKPEVNRVDEVQTYSLQSDAGNYECSVSGLRWVCKEEVSFKYKFLSWRNT</sequence>
<gene>
    <name evidence="4" type="ORF">KUDE01_014560</name>
</gene>
<protein>
    <submittedName>
        <fullName evidence="4">NACHT LRR and PYD domains-containing protein 1 like</fullName>
    </submittedName>
</protein>